<dbReference type="Pfam" id="PF05362">
    <property type="entry name" value="Lon_C"/>
    <property type="match status" value="1"/>
</dbReference>
<keyword evidence="2" id="KW-0472">Membrane</keyword>
<dbReference type="PROSITE" id="PS50106">
    <property type="entry name" value="PDZ"/>
    <property type="match status" value="1"/>
</dbReference>
<keyword evidence="1" id="KW-0378">Hydrolase</keyword>
<proteinExistence type="inferred from homology"/>
<organism evidence="5 6">
    <name type="scientific">Microbacterium amylolyticum</name>
    <dbReference type="NCBI Taxonomy" id="936337"/>
    <lineage>
        <taxon>Bacteria</taxon>
        <taxon>Bacillati</taxon>
        <taxon>Actinomycetota</taxon>
        <taxon>Actinomycetes</taxon>
        <taxon>Micrococcales</taxon>
        <taxon>Microbacteriaceae</taxon>
        <taxon>Microbacterium</taxon>
    </lineage>
</organism>
<dbReference type="InterPro" id="IPR008269">
    <property type="entry name" value="Lon_proteolytic"/>
</dbReference>
<dbReference type="Gene3D" id="3.30.230.10">
    <property type="match status" value="1"/>
</dbReference>
<dbReference type="PANTHER" id="PTHR10046">
    <property type="entry name" value="ATP DEPENDENT LON PROTEASE FAMILY MEMBER"/>
    <property type="match status" value="1"/>
</dbReference>
<accession>A0ABS4ZLA6</accession>
<reference evidence="5 6" key="1">
    <citation type="submission" date="2021-03" db="EMBL/GenBank/DDBJ databases">
        <title>Sequencing the genomes of 1000 actinobacteria strains.</title>
        <authorList>
            <person name="Klenk H.-P."/>
        </authorList>
    </citation>
    <scope>NUCLEOTIDE SEQUENCE [LARGE SCALE GENOMIC DNA]</scope>
    <source>
        <strain evidence="5 6">DSM 24221</strain>
    </source>
</reference>
<comment type="caution">
    <text evidence="5">The sequence shown here is derived from an EMBL/GenBank/DDBJ whole genome shotgun (WGS) entry which is preliminary data.</text>
</comment>
<dbReference type="SUPFAM" id="SSF50156">
    <property type="entry name" value="PDZ domain-like"/>
    <property type="match status" value="1"/>
</dbReference>
<dbReference type="Gene3D" id="2.30.42.10">
    <property type="match status" value="1"/>
</dbReference>
<dbReference type="RefSeq" id="WP_241245049.1">
    <property type="nucleotide sequence ID" value="NZ_CP049253.1"/>
</dbReference>
<evidence type="ECO:0000256" key="2">
    <source>
        <dbReference type="SAM" id="Phobius"/>
    </source>
</evidence>
<protein>
    <recommendedName>
        <fullName evidence="1">endopeptidase La</fullName>
        <ecNumber evidence="1">3.4.21.53</ecNumber>
    </recommendedName>
</protein>
<keyword evidence="2" id="KW-1133">Transmembrane helix</keyword>
<name>A0ABS4ZLA6_9MICO</name>
<dbReference type="InterPro" id="IPR020568">
    <property type="entry name" value="Ribosomal_Su5_D2-typ_SF"/>
</dbReference>
<dbReference type="Pfam" id="PF13180">
    <property type="entry name" value="PDZ_2"/>
    <property type="match status" value="1"/>
</dbReference>
<dbReference type="PROSITE" id="PS51786">
    <property type="entry name" value="LON_PROTEOLYTIC"/>
    <property type="match status" value="1"/>
</dbReference>
<dbReference type="Proteomes" id="UP001519362">
    <property type="component" value="Unassembled WGS sequence"/>
</dbReference>
<keyword evidence="1" id="KW-0645">Protease</keyword>
<feature type="transmembrane region" description="Helical" evidence="2">
    <location>
        <begin position="21"/>
        <end position="41"/>
    </location>
</feature>
<dbReference type="EMBL" id="JAGIOL010000001">
    <property type="protein sequence ID" value="MBP2437783.1"/>
    <property type="molecule type" value="Genomic_DNA"/>
</dbReference>
<evidence type="ECO:0000313" key="6">
    <source>
        <dbReference type="Proteomes" id="UP001519362"/>
    </source>
</evidence>
<dbReference type="InterPro" id="IPR001478">
    <property type="entry name" value="PDZ"/>
</dbReference>
<evidence type="ECO:0000256" key="1">
    <source>
        <dbReference type="PROSITE-ProRule" id="PRU01122"/>
    </source>
</evidence>
<feature type="domain" description="PDZ" evidence="3">
    <location>
        <begin position="142"/>
        <end position="202"/>
    </location>
</feature>
<evidence type="ECO:0000259" key="4">
    <source>
        <dbReference type="PROSITE" id="PS51786"/>
    </source>
</evidence>
<evidence type="ECO:0000313" key="5">
    <source>
        <dbReference type="EMBL" id="MBP2437783.1"/>
    </source>
</evidence>
<keyword evidence="6" id="KW-1185">Reference proteome</keyword>
<dbReference type="SUPFAM" id="SSF54211">
    <property type="entry name" value="Ribosomal protein S5 domain 2-like"/>
    <property type="match status" value="1"/>
</dbReference>
<dbReference type="InterPro" id="IPR027065">
    <property type="entry name" value="Lon_Prtase"/>
</dbReference>
<dbReference type="InterPro" id="IPR014721">
    <property type="entry name" value="Ribsml_uS5_D2-typ_fold_subgr"/>
</dbReference>
<sequence>MTLFEQTAERGPARRPLPRRLVVGAVSLMVALAMLVVMTYLPTGYVLQRPGPVYNTIGEVPTGERTADGDVETLPLIEVDGAETYETTGVLDLTTVQVVGNRENSISWIELAIAWFDRSRAIVPIEAVFPSGVTTEQREEQNAAMMIDSQGQAAAAALIELGYDVGTDIRVISLADESPAAGLINEGDRILTAGGQSLADVTELREIINSGDGDPVELTIERDGEQRTETVTPTQSTIDGVPSWVIGVSISTTYDLPIDVTIQLDNVGGPSAGMMFALGIIDVLTEEDLTGGHTIAGTGTIDAAGTIGPIGGIRQKLYGARDAGAEVFLAPAANCSEVMGHIPPGLEVASVETLDDALTAVRAVAAGETEDLRTC</sequence>
<comment type="similarity">
    <text evidence="1">Belongs to the peptidase S16 family.</text>
</comment>
<feature type="active site" evidence="1">
    <location>
        <position position="316"/>
    </location>
</feature>
<dbReference type="EC" id="3.4.21.53" evidence="1"/>
<feature type="active site" evidence="1">
    <location>
        <position position="271"/>
    </location>
</feature>
<keyword evidence="2" id="KW-0812">Transmembrane</keyword>
<dbReference type="CDD" id="cd23081">
    <property type="entry name" value="cpPDZ_EcRseP-like"/>
    <property type="match status" value="1"/>
</dbReference>
<feature type="domain" description="Lon proteolytic" evidence="4">
    <location>
        <begin position="266"/>
        <end position="364"/>
    </location>
</feature>
<comment type="catalytic activity">
    <reaction evidence="1">
        <text>Hydrolysis of proteins in presence of ATP.</text>
        <dbReference type="EC" id="3.4.21.53"/>
    </reaction>
</comment>
<dbReference type="InterPro" id="IPR036034">
    <property type="entry name" value="PDZ_sf"/>
</dbReference>
<keyword evidence="1" id="KW-0720">Serine protease</keyword>
<evidence type="ECO:0000259" key="3">
    <source>
        <dbReference type="PROSITE" id="PS50106"/>
    </source>
</evidence>
<gene>
    <name evidence="5" type="ORF">JOF34_002369</name>
</gene>